<sequence length="316" mass="33793">MSSAVQSRPWSVHRLPRADGKTFLVTGGNAGIGYFVAEQLVGTGATVVLGSRDAARAEAAMVAIRSRVPDARVRHLRLDLADLSSLRDCVDVLEADRLDAVVHNAGVLIEEPERRETADGNEWMFGINHLGHFALTGRLAPLLAAAPAARVVTTGSFTGKSVRLDLADLQSTRDYRPKRTYSRSKLAQMLFGFELDRRLRAAGSTVSSVVTHPGGALDSLTPDRADVHRRTTGERLRGLPAGLLVQGKEHAAWPAVRAVLDPSVSGGQLWGPRVFGLRGLPALEPVRDALADRAVAARLWEASSDLTGVDPAVGLT</sequence>
<dbReference type="GO" id="GO:0016491">
    <property type="term" value="F:oxidoreductase activity"/>
    <property type="evidence" value="ECO:0007669"/>
    <property type="project" value="UniProtKB-KW"/>
</dbReference>
<protein>
    <submittedName>
        <fullName evidence="2">SDR family NAD(P)-dependent oxidoreductase</fullName>
    </submittedName>
</protein>
<evidence type="ECO:0000313" key="2">
    <source>
        <dbReference type="EMBL" id="QQM39475.1"/>
    </source>
</evidence>
<organism evidence="2 3">
    <name type="scientific">Streptomyces liliifuscus</name>
    <dbReference type="NCBI Taxonomy" id="2797636"/>
    <lineage>
        <taxon>Bacteria</taxon>
        <taxon>Bacillati</taxon>
        <taxon>Actinomycetota</taxon>
        <taxon>Actinomycetes</taxon>
        <taxon>Kitasatosporales</taxon>
        <taxon>Streptomycetaceae</taxon>
        <taxon>Streptomyces</taxon>
    </lineage>
</organism>
<dbReference type="PRINTS" id="PR00081">
    <property type="entry name" value="GDHRDH"/>
</dbReference>
<gene>
    <name evidence="2" type="ORF">JEQ17_08355</name>
</gene>
<dbReference type="PANTHER" id="PTHR43157:SF31">
    <property type="entry name" value="PHOSPHATIDYLINOSITOL-GLYCAN BIOSYNTHESIS CLASS F PROTEIN"/>
    <property type="match status" value="1"/>
</dbReference>
<dbReference type="Pfam" id="PF00106">
    <property type="entry name" value="adh_short"/>
    <property type="match status" value="1"/>
</dbReference>
<reference evidence="2 3" key="1">
    <citation type="submission" date="2020-12" db="EMBL/GenBank/DDBJ databases">
        <title>A novel species.</title>
        <authorList>
            <person name="Li K."/>
        </authorList>
    </citation>
    <scope>NUCLEOTIDE SEQUENCE [LARGE SCALE GENOMIC DNA]</scope>
    <source>
        <strain evidence="2 3">ZYC-3</strain>
    </source>
</reference>
<evidence type="ECO:0000313" key="3">
    <source>
        <dbReference type="Proteomes" id="UP000595636"/>
    </source>
</evidence>
<dbReference type="KEGG" id="slf:JEQ17_08355"/>
<dbReference type="InterPro" id="IPR002347">
    <property type="entry name" value="SDR_fam"/>
</dbReference>
<dbReference type="AlphaFoldDB" id="A0A7T7I1T4"/>
<dbReference type="EMBL" id="CP066831">
    <property type="protein sequence ID" value="QQM39475.1"/>
    <property type="molecule type" value="Genomic_DNA"/>
</dbReference>
<keyword evidence="1" id="KW-0560">Oxidoreductase</keyword>
<dbReference type="Proteomes" id="UP000595636">
    <property type="component" value="Chromosome"/>
</dbReference>
<dbReference type="Gene3D" id="3.40.50.720">
    <property type="entry name" value="NAD(P)-binding Rossmann-like Domain"/>
    <property type="match status" value="1"/>
</dbReference>
<dbReference type="SUPFAM" id="SSF51735">
    <property type="entry name" value="NAD(P)-binding Rossmann-fold domains"/>
    <property type="match status" value="1"/>
</dbReference>
<keyword evidence="3" id="KW-1185">Reference proteome</keyword>
<dbReference type="PANTHER" id="PTHR43157">
    <property type="entry name" value="PHOSPHATIDYLINOSITOL-GLYCAN BIOSYNTHESIS CLASS F PROTEIN-RELATED"/>
    <property type="match status" value="1"/>
</dbReference>
<evidence type="ECO:0000256" key="1">
    <source>
        <dbReference type="ARBA" id="ARBA00023002"/>
    </source>
</evidence>
<dbReference type="InterPro" id="IPR036291">
    <property type="entry name" value="NAD(P)-bd_dom_sf"/>
</dbReference>
<dbReference type="RefSeq" id="WP_200394622.1">
    <property type="nucleotide sequence ID" value="NZ_CP066831.1"/>
</dbReference>
<accession>A0A7T7I1T4</accession>
<name>A0A7T7I1T4_9ACTN</name>
<proteinExistence type="predicted"/>